<dbReference type="Pfam" id="PF01476">
    <property type="entry name" value="LysM"/>
    <property type="match status" value="1"/>
</dbReference>
<dbReference type="Pfam" id="PF13472">
    <property type="entry name" value="Lipase_GDSL_2"/>
    <property type="match status" value="1"/>
</dbReference>
<dbReference type="OrthoDB" id="9764375at2"/>
<name>A0A1I3UFZ4_9FLAO</name>
<dbReference type="Gene3D" id="3.10.350.10">
    <property type="entry name" value="LysM domain"/>
    <property type="match status" value="1"/>
</dbReference>
<dbReference type="SUPFAM" id="SSF52266">
    <property type="entry name" value="SGNH hydrolase"/>
    <property type="match status" value="1"/>
</dbReference>
<dbReference type="InterPro" id="IPR013830">
    <property type="entry name" value="SGNH_hydro"/>
</dbReference>
<dbReference type="RefSeq" id="WP_090681026.1">
    <property type="nucleotide sequence ID" value="NZ_FORU01000017.1"/>
</dbReference>
<sequence>MEEQRVNKRNCISVVFLGLSMLCTGLLKGQTSANEINTNLNDTNIELTEKQYPNEILGKEHLKGFYKKLSQLEKKKKATLSIVHIGDSHIQADLLTGKLRTLFQSQFGNAGLGFTFPYKLAKTNGNQFVRYSSNVSWDGYRNIFPINGSSIGLSGIALTTNQKDFALELEVRDPSYKFTKLKVFSPDKQPVFDVAISERKVTVESIEPKKITHKIKHGESLSTIARKYKIGVNELKRANNLTTNLIRIDKVLKIPTQERVSKPIQKSEFTPIQLEANNGYFQYTSAKELDRIYLIPHTESASYSLNGLSIENEKPGVLYHSIGVNGARFSDYNKYPLFFEQLKGLEPDVIVLSMGTNEAFDKMQPADFQNQVDLFVQSIRKLMPNVEFILTTPTPSLLPKKQPNTYAEGYADSMKEKASFSNYAIWDAFHIMGGNERVEDNYSSGLLSRDFVHYSKSGYEYTGNLLYEALINSYTTYKSTNLSAKDEL</sequence>
<dbReference type="InterPro" id="IPR018392">
    <property type="entry name" value="LysM"/>
</dbReference>
<dbReference type="STRING" id="1150112.SAMN04487893_11765"/>
<dbReference type="InterPro" id="IPR036779">
    <property type="entry name" value="LysM_dom_sf"/>
</dbReference>
<dbReference type="SUPFAM" id="SSF54106">
    <property type="entry name" value="LysM domain"/>
    <property type="match status" value="1"/>
</dbReference>
<dbReference type="EMBL" id="FORU01000017">
    <property type="protein sequence ID" value="SFJ81795.1"/>
    <property type="molecule type" value="Genomic_DNA"/>
</dbReference>
<organism evidence="2 3">
    <name type="scientific">Myroides guanonis</name>
    <dbReference type="NCBI Taxonomy" id="1150112"/>
    <lineage>
        <taxon>Bacteria</taxon>
        <taxon>Pseudomonadati</taxon>
        <taxon>Bacteroidota</taxon>
        <taxon>Flavobacteriia</taxon>
        <taxon>Flavobacteriales</taxon>
        <taxon>Flavobacteriaceae</taxon>
        <taxon>Myroides</taxon>
    </lineage>
</organism>
<evidence type="ECO:0000313" key="3">
    <source>
        <dbReference type="Proteomes" id="UP000243887"/>
    </source>
</evidence>
<evidence type="ECO:0000259" key="1">
    <source>
        <dbReference type="PROSITE" id="PS51782"/>
    </source>
</evidence>
<reference evidence="3" key="1">
    <citation type="submission" date="2016-10" db="EMBL/GenBank/DDBJ databases">
        <authorList>
            <person name="Varghese N."/>
            <person name="Submissions S."/>
        </authorList>
    </citation>
    <scope>NUCLEOTIDE SEQUENCE [LARGE SCALE GENOMIC DNA]</scope>
    <source>
        <strain evidence="3">DSM 26542</strain>
    </source>
</reference>
<dbReference type="Proteomes" id="UP000243887">
    <property type="component" value="Unassembled WGS sequence"/>
</dbReference>
<dbReference type="CDD" id="cd00118">
    <property type="entry name" value="LysM"/>
    <property type="match status" value="1"/>
</dbReference>
<keyword evidence="3" id="KW-1185">Reference proteome</keyword>
<feature type="domain" description="LysM" evidence="1">
    <location>
        <begin position="211"/>
        <end position="254"/>
    </location>
</feature>
<dbReference type="InterPro" id="IPR036514">
    <property type="entry name" value="SGNH_hydro_sf"/>
</dbReference>
<dbReference type="PROSITE" id="PS51782">
    <property type="entry name" value="LYSM"/>
    <property type="match status" value="1"/>
</dbReference>
<proteinExistence type="predicted"/>
<dbReference type="SMART" id="SM00257">
    <property type="entry name" value="LysM"/>
    <property type="match status" value="1"/>
</dbReference>
<evidence type="ECO:0000313" key="2">
    <source>
        <dbReference type="EMBL" id="SFJ81795.1"/>
    </source>
</evidence>
<gene>
    <name evidence="2" type="ORF">SAMN04487893_11765</name>
</gene>
<accession>A0A1I3UFZ4</accession>
<protein>
    <submittedName>
        <fullName evidence="2">LysM domain-containing protein</fullName>
    </submittedName>
</protein>
<dbReference type="AlphaFoldDB" id="A0A1I3UFZ4"/>
<dbReference type="GO" id="GO:0016788">
    <property type="term" value="F:hydrolase activity, acting on ester bonds"/>
    <property type="evidence" value="ECO:0007669"/>
    <property type="project" value="UniProtKB-ARBA"/>
</dbReference>
<dbReference type="Gene3D" id="3.40.50.1110">
    <property type="entry name" value="SGNH hydrolase"/>
    <property type="match status" value="2"/>
</dbReference>